<dbReference type="Gene3D" id="3.40.190.290">
    <property type="match status" value="1"/>
</dbReference>
<reference evidence="6 7" key="1">
    <citation type="journal article" date="2016" name="Antonie Van Leeuwenhoek">
        <title>Bacillus depressus sp. nov., isolated from soil of a sunflower field.</title>
        <authorList>
            <person name="Wei X."/>
            <person name="Xin D."/>
            <person name="Xin Y."/>
            <person name="Zhang H."/>
            <person name="Wang T."/>
            <person name="Zhang J."/>
        </authorList>
    </citation>
    <scope>NUCLEOTIDE SEQUENCE [LARGE SCALE GENOMIC DNA]</scope>
    <source>
        <strain evidence="6 7">BZ1</strain>
    </source>
</reference>
<keyword evidence="3" id="KW-0238">DNA-binding</keyword>
<dbReference type="AlphaFoldDB" id="A0A6L3V6X7"/>
<dbReference type="InterPro" id="IPR036390">
    <property type="entry name" value="WH_DNA-bd_sf"/>
</dbReference>
<gene>
    <name evidence="6" type="ORF">F7731_11385</name>
</gene>
<dbReference type="Gene3D" id="1.10.10.10">
    <property type="entry name" value="Winged helix-like DNA-binding domain superfamily/Winged helix DNA-binding domain"/>
    <property type="match status" value="1"/>
</dbReference>
<evidence type="ECO:0000259" key="5">
    <source>
        <dbReference type="PROSITE" id="PS50931"/>
    </source>
</evidence>
<dbReference type="PRINTS" id="PR00039">
    <property type="entry name" value="HTHLYSR"/>
</dbReference>
<dbReference type="SUPFAM" id="SSF53850">
    <property type="entry name" value="Periplasmic binding protein-like II"/>
    <property type="match status" value="1"/>
</dbReference>
<comment type="caution">
    <text evidence="6">The sequence shown here is derived from an EMBL/GenBank/DDBJ whole genome shotgun (WGS) entry which is preliminary data.</text>
</comment>
<dbReference type="Proteomes" id="UP000481030">
    <property type="component" value="Unassembled WGS sequence"/>
</dbReference>
<dbReference type="Pfam" id="PF00126">
    <property type="entry name" value="HTH_1"/>
    <property type="match status" value="1"/>
</dbReference>
<proteinExistence type="inferred from homology"/>
<dbReference type="InterPro" id="IPR000847">
    <property type="entry name" value="LysR_HTH_N"/>
</dbReference>
<dbReference type="PANTHER" id="PTHR30126">
    <property type="entry name" value="HTH-TYPE TRANSCRIPTIONAL REGULATOR"/>
    <property type="match status" value="1"/>
</dbReference>
<evidence type="ECO:0000256" key="3">
    <source>
        <dbReference type="ARBA" id="ARBA00023125"/>
    </source>
</evidence>
<name>A0A6L3V6X7_9BACI</name>
<feature type="domain" description="HTH lysR-type" evidence="5">
    <location>
        <begin position="1"/>
        <end position="58"/>
    </location>
</feature>
<dbReference type="CDD" id="cd05466">
    <property type="entry name" value="PBP2_LTTR_substrate"/>
    <property type="match status" value="1"/>
</dbReference>
<organism evidence="6 7">
    <name type="scientific">Cytobacillus depressus</name>
    <dbReference type="NCBI Taxonomy" id="1602942"/>
    <lineage>
        <taxon>Bacteria</taxon>
        <taxon>Bacillati</taxon>
        <taxon>Bacillota</taxon>
        <taxon>Bacilli</taxon>
        <taxon>Bacillales</taxon>
        <taxon>Bacillaceae</taxon>
        <taxon>Cytobacillus</taxon>
    </lineage>
</organism>
<dbReference type="GO" id="GO:0000976">
    <property type="term" value="F:transcription cis-regulatory region binding"/>
    <property type="evidence" value="ECO:0007669"/>
    <property type="project" value="TreeGrafter"/>
</dbReference>
<protein>
    <submittedName>
        <fullName evidence="6">LysR family transcriptional regulator</fullName>
    </submittedName>
</protein>
<dbReference type="EMBL" id="WBOS01000004">
    <property type="protein sequence ID" value="KAB2336106.1"/>
    <property type="molecule type" value="Genomic_DNA"/>
</dbReference>
<evidence type="ECO:0000256" key="4">
    <source>
        <dbReference type="ARBA" id="ARBA00023163"/>
    </source>
</evidence>
<dbReference type="PROSITE" id="PS50931">
    <property type="entry name" value="HTH_LYSR"/>
    <property type="match status" value="1"/>
</dbReference>
<comment type="similarity">
    <text evidence="1">Belongs to the LysR transcriptional regulatory family.</text>
</comment>
<dbReference type="SUPFAM" id="SSF46785">
    <property type="entry name" value="Winged helix' DNA-binding domain"/>
    <property type="match status" value="1"/>
</dbReference>
<dbReference type="InterPro" id="IPR036388">
    <property type="entry name" value="WH-like_DNA-bd_sf"/>
</dbReference>
<evidence type="ECO:0000313" key="6">
    <source>
        <dbReference type="EMBL" id="KAB2336106.1"/>
    </source>
</evidence>
<dbReference type="RefSeq" id="WP_151534908.1">
    <property type="nucleotide sequence ID" value="NZ_WBOS01000004.1"/>
</dbReference>
<keyword evidence="7" id="KW-1185">Reference proteome</keyword>
<keyword evidence="2" id="KW-0805">Transcription regulation</keyword>
<dbReference type="GO" id="GO:0003700">
    <property type="term" value="F:DNA-binding transcription factor activity"/>
    <property type="evidence" value="ECO:0007669"/>
    <property type="project" value="InterPro"/>
</dbReference>
<keyword evidence="4" id="KW-0804">Transcription</keyword>
<evidence type="ECO:0000256" key="1">
    <source>
        <dbReference type="ARBA" id="ARBA00009437"/>
    </source>
</evidence>
<dbReference type="Pfam" id="PF03466">
    <property type="entry name" value="LysR_substrate"/>
    <property type="match status" value="1"/>
</dbReference>
<dbReference type="OrthoDB" id="107670at2"/>
<sequence>MDDRDWLILHTLYKEKNITKAGQALYISQPTLTKRLKQIETEFGVKIVNRGIKGVQFTAEGEYLAKRAEELLDIFQITREDIDNFNHYVVGTLRLGVSNFISKYKLPGWLQSFEKQYPDVEFQVETGYSKQIYQMAYNHDIHIGFIRGDYNWPGEKELVFEESLCIASLKPIDMDELPSLPKIDYQTDSLYKHMTDNWWAERYPQPPYVRITVDRGDTCKEMVLNGLGYAILPSLFLKDCPHVHQVPLQTKEGIPLTQKTWMVYHKSVEELNFVKAFIDFIKESVTASSKKHS</sequence>
<dbReference type="InterPro" id="IPR005119">
    <property type="entry name" value="LysR_subst-bd"/>
</dbReference>
<evidence type="ECO:0000256" key="2">
    <source>
        <dbReference type="ARBA" id="ARBA00023015"/>
    </source>
</evidence>
<evidence type="ECO:0000313" key="7">
    <source>
        <dbReference type="Proteomes" id="UP000481030"/>
    </source>
</evidence>
<dbReference type="PANTHER" id="PTHR30126:SF78">
    <property type="entry name" value="HTH LYSR-TYPE DOMAIN-CONTAINING PROTEIN"/>
    <property type="match status" value="1"/>
</dbReference>
<accession>A0A6L3V6X7</accession>